<feature type="transmembrane region" description="Helical" evidence="8">
    <location>
        <begin position="12"/>
        <end position="31"/>
    </location>
</feature>
<proteinExistence type="predicted"/>
<dbReference type="InterPro" id="IPR007060">
    <property type="entry name" value="FtsL/DivIC"/>
</dbReference>
<keyword evidence="5 8" id="KW-0472">Membrane</keyword>
<dbReference type="PANTHER" id="PTHR37485">
    <property type="entry name" value="CELL DIVISION PROTEIN FTSB"/>
    <property type="match status" value="1"/>
</dbReference>
<organism evidence="9 10">
    <name type="scientific">Longibacter salinarum</name>
    <dbReference type="NCBI Taxonomy" id="1850348"/>
    <lineage>
        <taxon>Bacteria</taxon>
        <taxon>Pseudomonadati</taxon>
        <taxon>Rhodothermota</taxon>
        <taxon>Rhodothermia</taxon>
        <taxon>Rhodothermales</taxon>
        <taxon>Salisaetaceae</taxon>
        <taxon>Longibacter</taxon>
    </lineage>
</organism>
<feature type="coiled-coil region" evidence="7">
    <location>
        <begin position="39"/>
        <end position="69"/>
    </location>
</feature>
<dbReference type="GO" id="GO:0030428">
    <property type="term" value="C:cell septum"/>
    <property type="evidence" value="ECO:0007669"/>
    <property type="project" value="TreeGrafter"/>
</dbReference>
<protein>
    <submittedName>
        <fullName evidence="9">Septation ring formation regulator EzrA</fullName>
    </submittedName>
</protein>
<keyword evidence="3 8" id="KW-0812">Transmembrane</keyword>
<dbReference type="PANTHER" id="PTHR37485:SF1">
    <property type="entry name" value="CELL DIVISION PROTEIN FTSB"/>
    <property type="match status" value="1"/>
</dbReference>
<comment type="caution">
    <text evidence="9">The sequence shown here is derived from an EMBL/GenBank/DDBJ whole genome shotgun (WGS) entry which is preliminary data.</text>
</comment>
<dbReference type="Pfam" id="PF04977">
    <property type="entry name" value="DivIC"/>
    <property type="match status" value="1"/>
</dbReference>
<dbReference type="EMBL" id="PDEQ01000003">
    <property type="protein sequence ID" value="PEN13894.1"/>
    <property type="molecule type" value="Genomic_DNA"/>
</dbReference>
<sequence>MSLSFPLSLSSLRRWLLVGAGAFLVLWILFFDSHSLLQRYQWHAELEQLTQENARLMRETEKLREQLAEPLSDQTVEQIAREDYGMIRPGETVYRIERK</sequence>
<keyword evidence="7" id="KW-0175">Coiled coil</keyword>
<dbReference type="GO" id="GO:0043093">
    <property type="term" value="P:FtsZ-dependent cytokinesis"/>
    <property type="evidence" value="ECO:0007669"/>
    <property type="project" value="TreeGrafter"/>
</dbReference>
<evidence type="ECO:0000256" key="3">
    <source>
        <dbReference type="ARBA" id="ARBA00022692"/>
    </source>
</evidence>
<keyword evidence="10" id="KW-1185">Reference proteome</keyword>
<evidence type="ECO:0000256" key="2">
    <source>
        <dbReference type="ARBA" id="ARBA00022618"/>
    </source>
</evidence>
<dbReference type="AlphaFoldDB" id="A0A2A8CZ29"/>
<evidence type="ECO:0000256" key="4">
    <source>
        <dbReference type="ARBA" id="ARBA00022989"/>
    </source>
</evidence>
<dbReference type="RefSeq" id="WP_098075057.1">
    <property type="nucleotide sequence ID" value="NZ_PDEQ01000003.1"/>
</dbReference>
<keyword evidence="4 8" id="KW-1133">Transmembrane helix</keyword>
<dbReference type="Proteomes" id="UP000220102">
    <property type="component" value="Unassembled WGS sequence"/>
</dbReference>
<evidence type="ECO:0000256" key="8">
    <source>
        <dbReference type="SAM" id="Phobius"/>
    </source>
</evidence>
<evidence type="ECO:0000256" key="6">
    <source>
        <dbReference type="ARBA" id="ARBA00023306"/>
    </source>
</evidence>
<gene>
    <name evidence="9" type="ORF">CRI94_07500</name>
</gene>
<name>A0A2A8CZ29_9BACT</name>
<reference evidence="9 10" key="1">
    <citation type="submission" date="2017-10" db="EMBL/GenBank/DDBJ databases">
        <title>Draft genome of Longibacter Salinarum.</title>
        <authorList>
            <person name="Goh K.M."/>
            <person name="Shamsir M.S."/>
            <person name="Lim S.W."/>
        </authorList>
    </citation>
    <scope>NUCLEOTIDE SEQUENCE [LARGE SCALE GENOMIC DNA]</scope>
    <source>
        <strain evidence="9 10">KCTC 52045</strain>
    </source>
</reference>
<evidence type="ECO:0000256" key="5">
    <source>
        <dbReference type="ARBA" id="ARBA00023136"/>
    </source>
</evidence>
<evidence type="ECO:0000256" key="7">
    <source>
        <dbReference type="SAM" id="Coils"/>
    </source>
</evidence>
<evidence type="ECO:0000313" key="10">
    <source>
        <dbReference type="Proteomes" id="UP000220102"/>
    </source>
</evidence>
<keyword evidence="2" id="KW-0132">Cell division</keyword>
<keyword evidence="6" id="KW-0131">Cell cycle</keyword>
<dbReference type="OrthoDB" id="1467719at2"/>
<dbReference type="InterPro" id="IPR023081">
    <property type="entry name" value="Cell_div_FtsB"/>
</dbReference>
<keyword evidence="1" id="KW-1003">Cell membrane</keyword>
<accession>A0A2A8CZ29</accession>
<evidence type="ECO:0000256" key="1">
    <source>
        <dbReference type="ARBA" id="ARBA00022475"/>
    </source>
</evidence>
<evidence type="ECO:0000313" key="9">
    <source>
        <dbReference type="EMBL" id="PEN13894.1"/>
    </source>
</evidence>